<dbReference type="Pfam" id="PF11309">
    <property type="entry name" value="DUF3112"/>
    <property type="match status" value="1"/>
</dbReference>
<accession>N1QG14</accession>
<dbReference type="GeneID" id="27899874"/>
<dbReference type="AlphaFoldDB" id="N1QG14"/>
<proteinExistence type="predicted"/>
<name>N1QG14_SPHMS</name>
<feature type="transmembrane region" description="Helical" evidence="2">
    <location>
        <begin position="211"/>
        <end position="234"/>
    </location>
</feature>
<feature type="transmembrane region" description="Helical" evidence="2">
    <location>
        <begin position="246"/>
        <end position="270"/>
    </location>
</feature>
<dbReference type="OrthoDB" id="3357002at2759"/>
<dbReference type="Proteomes" id="UP000016931">
    <property type="component" value="Unassembled WGS sequence"/>
</dbReference>
<feature type="region of interest" description="Disordered" evidence="1">
    <location>
        <begin position="324"/>
        <end position="385"/>
    </location>
</feature>
<feature type="transmembrane region" description="Helical" evidence="2">
    <location>
        <begin position="50"/>
        <end position="74"/>
    </location>
</feature>
<dbReference type="eggNOG" id="ENOG502S0ZE">
    <property type="taxonomic scope" value="Eukaryota"/>
</dbReference>
<dbReference type="PANTHER" id="PTHR35184">
    <property type="entry name" value="YALI0C10208P"/>
    <property type="match status" value="1"/>
</dbReference>
<gene>
    <name evidence="3" type="ORF">SEPMUDRAFT_135874</name>
</gene>
<dbReference type="EMBL" id="KB456269">
    <property type="protein sequence ID" value="EMF09488.1"/>
    <property type="molecule type" value="Genomic_DNA"/>
</dbReference>
<dbReference type="STRING" id="692275.N1QG14"/>
<dbReference type="OMA" id="GYCITRI"/>
<dbReference type="RefSeq" id="XP_016757609.1">
    <property type="nucleotide sequence ID" value="XM_016902737.1"/>
</dbReference>
<feature type="compositionally biased region" description="Basic and acidic residues" evidence="1">
    <location>
        <begin position="366"/>
        <end position="385"/>
    </location>
</feature>
<protein>
    <submittedName>
        <fullName evidence="3">Uncharacterized protein</fullName>
    </submittedName>
</protein>
<keyword evidence="2" id="KW-0472">Membrane</keyword>
<feature type="transmembrane region" description="Helical" evidence="2">
    <location>
        <begin position="170"/>
        <end position="190"/>
    </location>
</feature>
<organism evidence="3 4">
    <name type="scientific">Sphaerulina musiva (strain SO2202)</name>
    <name type="common">Poplar stem canker fungus</name>
    <name type="synonym">Septoria musiva</name>
    <dbReference type="NCBI Taxonomy" id="692275"/>
    <lineage>
        <taxon>Eukaryota</taxon>
        <taxon>Fungi</taxon>
        <taxon>Dikarya</taxon>
        <taxon>Ascomycota</taxon>
        <taxon>Pezizomycotina</taxon>
        <taxon>Dothideomycetes</taxon>
        <taxon>Dothideomycetidae</taxon>
        <taxon>Mycosphaerellales</taxon>
        <taxon>Mycosphaerellaceae</taxon>
        <taxon>Sphaerulina</taxon>
    </lineage>
</organism>
<feature type="transmembrane region" description="Helical" evidence="2">
    <location>
        <begin position="86"/>
        <end position="105"/>
    </location>
</feature>
<keyword evidence="2" id="KW-0812">Transmembrane</keyword>
<evidence type="ECO:0000256" key="1">
    <source>
        <dbReference type="SAM" id="MobiDB-lite"/>
    </source>
</evidence>
<evidence type="ECO:0000256" key="2">
    <source>
        <dbReference type="SAM" id="Phobius"/>
    </source>
</evidence>
<keyword evidence="4" id="KW-1185">Reference proteome</keyword>
<dbReference type="InterPro" id="IPR021460">
    <property type="entry name" value="DUF3112"/>
</dbReference>
<sequence>MAAELQHRVLGGTPSPQPDVAIDITFLTLFTVCGIFNLQIFWRNKKQQRLFAFSAAVAGFCSLRIVTTSLRIAWAYDPSNVQLAMGARITTYTAAVILIVSNIWWSQRILRAQHPTFGWTMAPTLSIPICAGLCVLTIILMIMGTCIQFYVAAARAQYAARCIQQYGDIFFAILAVLPIPVLLTSALAKTHPDLKDLAEDNFGRHCITRKILVCLITATFLSTGALFRATISFAPDTQPDAPNPWYYSRTCFYVFNFALDILVLVLWMCVRIERMFIVPNGAWGPQSYGGGFIFAGEPGNEKPAMVTHSREHIIHAIKSYDTLSSRSSTIPPPSRSGSWGSARRYMSASPSLPHISSPRLGQRSSWGDDSHTRVDSAWGDDSRTGIRSVDSKENLYLRRPAPCVRCRHCASHEDVNEYTGTMYRNRPVLRFDPRSAQWISRPMSLSGPSVSQYSVRETLRPVSTIDVRMSEDASPGSFLGYAV</sequence>
<dbReference type="HOGENOM" id="CLU_024263_3_1_1"/>
<keyword evidence="2" id="KW-1133">Transmembrane helix</keyword>
<reference evidence="3 4" key="1">
    <citation type="journal article" date="2012" name="PLoS Pathog.">
        <title>Diverse lifestyles and strategies of plant pathogenesis encoded in the genomes of eighteen Dothideomycetes fungi.</title>
        <authorList>
            <person name="Ohm R.A."/>
            <person name="Feau N."/>
            <person name="Henrissat B."/>
            <person name="Schoch C.L."/>
            <person name="Horwitz B.A."/>
            <person name="Barry K.W."/>
            <person name="Condon B.J."/>
            <person name="Copeland A.C."/>
            <person name="Dhillon B."/>
            <person name="Glaser F."/>
            <person name="Hesse C.N."/>
            <person name="Kosti I."/>
            <person name="LaButti K."/>
            <person name="Lindquist E.A."/>
            <person name="Lucas S."/>
            <person name="Salamov A.A."/>
            <person name="Bradshaw R.E."/>
            <person name="Ciuffetti L."/>
            <person name="Hamelin R.C."/>
            <person name="Kema G.H.J."/>
            <person name="Lawrence C."/>
            <person name="Scott J.A."/>
            <person name="Spatafora J.W."/>
            <person name="Turgeon B.G."/>
            <person name="de Wit P.J.G.M."/>
            <person name="Zhong S."/>
            <person name="Goodwin S.B."/>
            <person name="Grigoriev I.V."/>
        </authorList>
    </citation>
    <scope>NUCLEOTIDE SEQUENCE [LARGE SCALE GENOMIC DNA]</scope>
    <source>
        <strain evidence="3 4">SO2202</strain>
    </source>
</reference>
<evidence type="ECO:0000313" key="3">
    <source>
        <dbReference type="EMBL" id="EMF09488.1"/>
    </source>
</evidence>
<evidence type="ECO:0000313" key="4">
    <source>
        <dbReference type="Proteomes" id="UP000016931"/>
    </source>
</evidence>
<feature type="transmembrane region" description="Helical" evidence="2">
    <location>
        <begin position="20"/>
        <end position="38"/>
    </location>
</feature>
<dbReference type="PANTHER" id="PTHR35184:SF1">
    <property type="entry name" value="INTEGRAL MEMBRANE PROTEIN"/>
    <property type="match status" value="1"/>
</dbReference>
<feature type="transmembrane region" description="Helical" evidence="2">
    <location>
        <begin position="125"/>
        <end position="150"/>
    </location>
</feature>